<keyword evidence="6" id="KW-1185">Reference proteome</keyword>
<dbReference type="PANTHER" id="PTHR28620:SF1">
    <property type="entry name" value="CENP-V_GFA DOMAIN-CONTAINING PROTEIN"/>
    <property type="match status" value="1"/>
</dbReference>
<dbReference type="Gene3D" id="2.170.150.70">
    <property type="match status" value="1"/>
</dbReference>
<dbReference type="EMBL" id="JAUEPO010000002">
    <property type="protein sequence ID" value="KAK3332983.1"/>
    <property type="molecule type" value="Genomic_DNA"/>
</dbReference>
<comment type="caution">
    <text evidence="5">The sequence shown here is derived from an EMBL/GenBank/DDBJ whole genome shotgun (WGS) entry which is preliminary data.</text>
</comment>
<name>A0AAE0IXA9_9PEZI</name>
<dbReference type="PANTHER" id="PTHR28620">
    <property type="entry name" value="CENTROMERE PROTEIN V"/>
    <property type="match status" value="1"/>
</dbReference>
<protein>
    <submittedName>
        <fullName evidence="5">Mss4-like protein</fullName>
    </submittedName>
</protein>
<comment type="similarity">
    <text evidence="1">Belongs to the Gfa family.</text>
</comment>
<dbReference type="Pfam" id="PF04828">
    <property type="entry name" value="GFA"/>
    <property type="match status" value="1"/>
</dbReference>
<evidence type="ECO:0000313" key="6">
    <source>
        <dbReference type="Proteomes" id="UP001286456"/>
    </source>
</evidence>
<reference evidence="5" key="2">
    <citation type="submission" date="2023-06" db="EMBL/GenBank/DDBJ databases">
        <authorList>
            <consortium name="Lawrence Berkeley National Laboratory"/>
            <person name="Haridas S."/>
            <person name="Hensen N."/>
            <person name="Bonometti L."/>
            <person name="Westerberg I."/>
            <person name="Brannstrom I.O."/>
            <person name="Guillou S."/>
            <person name="Cros-Aarteil S."/>
            <person name="Calhoun S."/>
            <person name="Kuo A."/>
            <person name="Mondo S."/>
            <person name="Pangilinan J."/>
            <person name="Riley R."/>
            <person name="Labutti K."/>
            <person name="Andreopoulos B."/>
            <person name="Lipzen A."/>
            <person name="Chen C."/>
            <person name="Yanf M."/>
            <person name="Daum C."/>
            <person name="Ng V."/>
            <person name="Clum A."/>
            <person name="Steindorff A."/>
            <person name="Ohm R."/>
            <person name="Martin F."/>
            <person name="Silar P."/>
            <person name="Natvig D."/>
            <person name="Lalanne C."/>
            <person name="Gautier V."/>
            <person name="Ament-Velasquez S.L."/>
            <person name="Kruys A."/>
            <person name="Hutchinson M.I."/>
            <person name="Powell A.J."/>
            <person name="Barry K."/>
            <person name="Miller A.N."/>
            <person name="Grigoriev I.V."/>
            <person name="Debuchy R."/>
            <person name="Gladieux P."/>
            <person name="Thoren M.H."/>
            <person name="Johannesson H."/>
        </authorList>
    </citation>
    <scope>NUCLEOTIDE SEQUENCE</scope>
    <source>
        <strain evidence="5">SMH4131-1</strain>
    </source>
</reference>
<evidence type="ECO:0000259" key="4">
    <source>
        <dbReference type="PROSITE" id="PS51891"/>
    </source>
</evidence>
<keyword evidence="2" id="KW-0479">Metal-binding</keyword>
<dbReference type="GO" id="GO:0016846">
    <property type="term" value="F:carbon-sulfur lyase activity"/>
    <property type="evidence" value="ECO:0007669"/>
    <property type="project" value="InterPro"/>
</dbReference>
<dbReference type="InterPro" id="IPR011057">
    <property type="entry name" value="Mss4-like_sf"/>
</dbReference>
<dbReference type="SUPFAM" id="SSF51316">
    <property type="entry name" value="Mss4-like"/>
    <property type="match status" value="1"/>
</dbReference>
<keyword evidence="3" id="KW-0862">Zinc</keyword>
<dbReference type="Proteomes" id="UP001286456">
    <property type="component" value="Unassembled WGS sequence"/>
</dbReference>
<dbReference type="AlphaFoldDB" id="A0AAE0IXA9"/>
<feature type="domain" description="CENP-V/GFA" evidence="4">
    <location>
        <begin position="25"/>
        <end position="147"/>
    </location>
</feature>
<evidence type="ECO:0000313" key="5">
    <source>
        <dbReference type="EMBL" id="KAK3332983.1"/>
    </source>
</evidence>
<sequence>MATTSTTTAAADMNAIWDAVPKVWQEGSCHCGAVKFKVLHQPLEAGPTCHIPVGACNCSICLKNGYLLIYPERHEIKWLSGWDEMKNYRFATQTRDHKFCGGCGSSVCIDFLGNWSVGDVLGVNVRLLHGVDILKLNLRRRNGRGFRPEFNDQYP</sequence>
<dbReference type="InterPro" id="IPR052355">
    <property type="entry name" value="CENP-V-like"/>
</dbReference>
<reference evidence="5" key="1">
    <citation type="journal article" date="2023" name="Mol. Phylogenet. Evol.">
        <title>Genome-scale phylogeny and comparative genomics of the fungal order Sordariales.</title>
        <authorList>
            <person name="Hensen N."/>
            <person name="Bonometti L."/>
            <person name="Westerberg I."/>
            <person name="Brannstrom I.O."/>
            <person name="Guillou S."/>
            <person name="Cros-Aarteil S."/>
            <person name="Calhoun S."/>
            <person name="Haridas S."/>
            <person name="Kuo A."/>
            <person name="Mondo S."/>
            <person name="Pangilinan J."/>
            <person name="Riley R."/>
            <person name="LaButti K."/>
            <person name="Andreopoulos B."/>
            <person name="Lipzen A."/>
            <person name="Chen C."/>
            <person name="Yan M."/>
            <person name="Daum C."/>
            <person name="Ng V."/>
            <person name="Clum A."/>
            <person name="Steindorff A."/>
            <person name="Ohm R.A."/>
            <person name="Martin F."/>
            <person name="Silar P."/>
            <person name="Natvig D.O."/>
            <person name="Lalanne C."/>
            <person name="Gautier V."/>
            <person name="Ament-Velasquez S.L."/>
            <person name="Kruys A."/>
            <person name="Hutchinson M.I."/>
            <person name="Powell A.J."/>
            <person name="Barry K."/>
            <person name="Miller A.N."/>
            <person name="Grigoriev I.V."/>
            <person name="Debuchy R."/>
            <person name="Gladieux P."/>
            <person name="Hiltunen Thoren M."/>
            <person name="Johannesson H."/>
        </authorList>
    </citation>
    <scope>NUCLEOTIDE SEQUENCE</scope>
    <source>
        <strain evidence="5">SMH4131-1</strain>
    </source>
</reference>
<evidence type="ECO:0000256" key="2">
    <source>
        <dbReference type="ARBA" id="ARBA00022723"/>
    </source>
</evidence>
<dbReference type="GO" id="GO:0046872">
    <property type="term" value="F:metal ion binding"/>
    <property type="evidence" value="ECO:0007669"/>
    <property type="project" value="UniProtKB-KW"/>
</dbReference>
<accession>A0AAE0IXA9</accession>
<organism evidence="5 6">
    <name type="scientific">Cercophora scortea</name>
    <dbReference type="NCBI Taxonomy" id="314031"/>
    <lineage>
        <taxon>Eukaryota</taxon>
        <taxon>Fungi</taxon>
        <taxon>Dikarya</taxon>
        <taxon>Ascomycota</taxon>
        <taxon>Pezizomycotina</taxon>
        <taxon>Sordariomycetes</taxon>
        <taxon>Sordariomycetidae</taxon>
        <taxon>Sordariales</taxon>
        <taxon>Lasiosphaeriaceae</taxon>
        <taxon>Cercophora</taxon>
    </lineage>
</organism>
<proteinExistence type="inferred from homology"/>
<evidence type="ECO:0000256" key="3">
    <source>
        <dbReference type="ARBA" id="ARBA00022833"/>
    </source>
</evidence>
<gene>
    <name evidence="5" type="ORF">B0T19DRAFT_416888</name>
</gene>
<dbReference type="InterPro" id="IPR006913">
    <property type="entry name" value="CENP-V/GFA"/>
</dbReference>
<evidence type="ECO:0000256" key="1">
    <source>
        <dbReference type="ARBA" id="ARBA00005495"/>
    </source>
</evidence>
<dbReference type="PROSITE" id="PS51891">
    <property type="entry name" value="CENP_V_GFA"/>
    <property type="match status" value="1"/>
</dbReference>